<dbReference type="Proteomes" id="UP001139319">
    <property type="component" value="Unassembled WGS sequence"/>
</dbReference>
<evidence type="ECO:0000256" key="4">
    <source>
        <dbReference type="ARBA" id="ARBA00023163"/>
    </source>
</evidence>
<evidence type="ECO:0000313" key="7">
    <source>
        <dbReference type="Proteomes" id="UP001139319"/>
    </source>
</evidence>
<dbReference type="Pfam" id="PF03466">
    <property type="entry name" value="LysR_substrate"/>
    <property type="match status" value="1"/>
</dbReference>
<dbReference type="EMBL" id="JAMFTH010000002">
    <property type="protein sequence ID" value="MCP8899571.1"/>
    <property type="molecule type" value="Genomic_DNA"/>
</dbReference>
<dbReference type="GO" id="GO:0006351">
    <property type="term" value="P:DNA-templated transcription"/>
    <property type="evidence" value="ECO:0007669"/>
    <property type="project" value="TreeGrafter"/>
</dbReference>
<sequence length="293" mass="32693">MINWEGINEFVAVAEGGSFTAAADKLGLSIAHVSRRIKARETRMNTRLLNRTTRKVSLTEEGQVFYQHCRQILDALAGAENALDDLQSSPTGALRMTAPVSFGDTYIAPLVNDFARQHPKLRVELKLTNQRLDIMDEALDLAVRLGPLEDSRLIARKLGERAPTVCAAPEYLARAGQPHTLGELNEHNCLLGTLDYWRFRDNGRARTIRVSGNLRCNSGPSLLDAARKGLGLVQLPDYYLRADLSAGNLVPLLQPYAPEHEGIWALYPPTRRLSPKVRLLLHYLEEQLPERLA</sequence>
<dbReference type="PROSITE" id="PS50931">
    <property type="entry name" value="HTH_LYSR"/>
    <property type="match status" value="1"/>
</dbReference>
<evidence type="ECO:0000313" key="6">
    <source>
        <dbReference type="EMBL" id="MCP8899571.1"/>
    </source>
</evidence>
<proteinExistence type="inferred from homology"/>
<reference evidence="6" key="1">
    <citation type="submission" date="2022-05" db="EMBL/GenBank/DDBJ databases">
        <authorList>
            <person name="Sun H.-N."/>
        </authorList>
    </citation>
    <scope>NUCLEOTIDE SEQUENCE</scope>
    <source>
        <strain evidence="6">HB14</strain>
    </source>
</reference>
<dbReference type="PANTHER" id="PTHR30537:SF10">
    <property type="entry name" value="TRANSCRIPTIONAL REGULATOR-RELATED"/>
    <property type="match status" value="1"/>
</dbReference>
<name>A0A9X2I3Z7_9GAMM</name>
<dbReference type="InterPro" id="IPR036390">
    <property type="entry name" value="WH_DNA-bd_sf"/>
</dbReference>
<dbReference type="FunFam" id="3.40.190.290:FF:000001">
    <property type="entry name" value="Transcriptional regulator, LysR family"/>
    <property type="match status" value="1"/>
</dbReference>
<organism evidence="6 7">
    <name type="scientific">Gilvimarinus xylanilyticus</name>
    <dbReference type="NCBI Taxonomy" id="2944139"/>
    <lineage>
        <taxon>Bacteria</taxon>
        <taxon>Pseudomonadati</taxon>
        <taxon>Pseudomonadota</taxon>
        <taxon>Gammaproteobacteria</taxon>
        <taxon>Cellvibrionales</taxon>
        <taxon>Cellvibrionaceae</taxon>
        <taxon>Gilvimarinus</taxon>
    </lineage>
</organism>
<accession>A0A9X2I3Z7</accession>
<comment type="similarity">
    <text evidence="1">Belongs to the LysR transcriptional regulatory family.</text>
</comment>
<dbReference type="Gene3D" id="1.10.10.10">
    <property type="entry name" value="Winged helix-like DNA-binding domain superfamily/Winged helix DNA-binding domain"/>
    <property type="match status" value="1"/>
</dbReference>
<dbReference type="PANTHER" id="PTHR30537">
    <property type="entry name" value="HTH-TYPE TRANSCRIPTIONAL REGULATOR"/>
    <property type="match status" value="1"/>
</dbReference>
<comment type="caution">
    <text evidence="6">The sequence shown here is derived from an EMBL/GenBank/DDBJ whole genome shotgun (WGS) entry which is preliminary data.</text>
</comment>
<keyword evidence="7" id="KW-1185">Reference proteome</keyword>
<dbReference type="InterPro" id="IPR000847">
    <property type="entry name" value="LysR_HTH_N"/>
</dbReference>
<dbReference type="InterPro" id="IPR036388">
    <property type="entry name" value="WH-like_DNA-bd_sf"/>
</dbReference>
<gene>
    <name evidence="6" type="ORF">M6D89_09695</name>
</gene>
<dbReference type="Gene3D" id="3.40.190.290">
    <property type="match status" value="1"/>
</dbReference>
<evidence type="ECO:0000256" key="3">
    <source>
        <dbReference type="ARBA" id="ARBA00023125"/>
    </source>
</evidence>
<evidence type="ECO:0000256" key="2">
    <source>
        <dbReference type="ARBA" id="ARBA00023015"/>
    </source>
</evidence>
<dbReference type="InterPro" id="IPR005119">
    <property type="entry name" value="LysR_subst-bd"/>
</dbReference>
<evidence type="ECO:0000256" key="1">
    <source>
        <dbReference type="ARBA" id="ARBA00009437"/>
    </source>
</evidence>
<feature type="domain" description="HTH lysR-type" evidence="5">
    <location>
        <begin position="10"/>
        <end position="59"/>
    </location>
</feature>
<evidence type="ECO:0000259" key="5">
    <source>
        <dbReference type="PROSITE" id="PS50931"/>
    </source>
</evidence>
<dbReference type="FunFam" id="1.10.10.10:FF:000001">
    <property type="entry name" value="LysR family transcriptional regulator"/>
    <property type="match status" value="1"/>
</dbReference>
<keyword evidence="3" id="KW-0238">DNA-binding</keyword>
<dbReference type="Pfam" id="PF00126">
    <property type="entry name" value="HTH_1"/>
    <property type="match status" value="1"/>
</dbReference>
<dbReference type="GO" id="GO:0003700">
    <property type="term" value="F:DNA-binding transcription factor activity"/>
    <property type="evidence" value="ECO:0007669"/>
    <property type="project" value="InterPro"/>
</dbReference>
<dbReference type="SUPFAM" id="SSF53850">
    <property type="entry name" value="Periplasmic binding protein-like II"/>
    <property type="match status" value="1"/>
</dbReference>
<dbReference type="AlphaFoldDB" id="A0A9X2I3Z7"/>
<dbReference type="GO" id="GO:0043565">
    <property type="term" value="F:sequence-specific DNA binding"/>
    <property type="evidence" value="ECO:0007669"/>
    <property type="project" value="TreeGrafter"/>
</dbReference>
<reference evidence="6" key="2">
    <citation type="submission" date="2023-01" db="EMBL/GenBank/DDBJ databases">
        <title>Gilvimarinus xylanilyticus HB14 isolated from Caulerpa lentillifera aquaculture base in Hainan, China.</title>
        <authorList>
            <person name="Zhang Y.-J."/>
        </authorList>
    </citation>
    <scope>NUCLEOTIDE SEQUENCE</scope>
    <source>
        <strain evidence="6">HB14</strain>
    </source>
</reference>
<dbReference type="SUPFAM" id="SSF46785">
    <property type="entry name" value="Winged helix' DNA-binding domain"/>
    <property type="match status" value="1"/>
</dbReference>
<dbReference type="RefSeq" id="WP_253967866.1">
    <property type="nucleotide sequence ID" value="NZ_JAMFTH010000002.1"/>
</dbReference>
<dbReference type="InterPro" id="IPR058163">
    <property type="entry name" value="LysR-type_TF_proteobact-type"/>
</dbReference>
<keyword evidence="4" id="KW-0804">Transcription</keyword>
<protein>
    <submittedName>
        <fullName evidence="6">LysR substrate-binding domain-containing protein</fullName>
    </submittedName>
</protein>
<keyword evidence="2" id="KW-0805">Transcription regulation</keyword>